<dbReference type="InterPro" id="IPR003594">
    <property type="entry name" value="HATPase_dom"/>
</dbReference>
<dbReference type="SMART" id="SM00448">
    <property type="entry name" value="REC"/>
    <property type="match status" value="1"/>
</dbReference>
<gene>
    <name evidence="15" type="ORF">DLM86_04980</name>
</gene>
<evidence type="ECO:0000256" key="5">
    <source>
        <dbReference type="ARBA" id="ARBA00022679"/>
    </source>
</evidence>
<dbReference type="Pfam" id="PF07695">
    <property type="entry name" value="7TMR-DISM_7TM"/>
    <property type="match status" value="1"/>
</dbReference>
<dbReference type="CDD" id="cd00082">
    <property type="entry name" value="HisKA"/>
    <property type="match status" value="1"/>
</dbReference>
<dbReference type="FunFam" id="3.30.565.10:FF:000010">
    <property type="entry name" value="Sensor histidine kinase RcsC"/>
    <property type="match status" value="1"/>
</dbReference>
<feature type="domain" description="Histidine kinase" evidence="13">
    <location>
        <begin position="478"/>
        <end position="696"/>
    </location>
</feature>
<dbReference type="InterPro" id="IPR001789">
    <property type="entry name" value="Sig_transdc_resp-reg_receiver"/>
</dbReference>
<evidence type="ECO:0000256" key="9">
    <source>
        <dbReference type="ARBA" id="ARBA00023012"/>
    </source>
</evidence>
<dbReference type="SMART" id="SM00388">
    <property type="entry name" value="HisKA"/>
    <property type="match status" value="1"/>
</dbReference>
<evidence type="ECO:0000256" key="1">
    <source>
        <dbReference type="ARBA" id="ARBA00000085"/>
    </source>
</evidence>
<feature type="domain" description="Response regulatory" evidence="14">
    <location>
        <begin position="741"/>
        <end position="859"/>
    </location>
</feature>
<dbReference type="InterPro" id="IPR003661">
    <property type="entry name" value="HisK_dim/P_dom"/>
</dbReference>
<accession>A0A2V5L101</accession>
<evidence type="ECO:0000256" key="3">
    <source>
        <dbReference type="ARBA" id="ARBA00012438"/>
    </source>
</evidence>
<dbReference type="Pfam" id="PF00512">
    <property type="entry name" value="HisKA"/>
    <property type="match status" value="1"/>
</dbReference>
<dbReference type="Proteomes" id="UP000247476">
    <property type="component" value="Unassembled WGS sequence"/>
</dbReference>
<keyword evidence="12" id="KW-0812">Transmembrane</keyword>
<dbReference type="SUPFAM" id="SSF47384">
    <property type="entry name" value="Homodimeric domain of signal transducing histidine kinase"/>
    <property type="match status" value="1"/>
</dbReference>
<dbReference type="InterPro" id="IPR011006">
    <property type="entry name" value="CheY-like_superfamily"/>
</dbReference>
<feature type="transmembrane region" description="Helical" evidence="12">
    <location>
        <begin position="343"/>
        <end position="361"/>
    </location>
</feature>
<dbReference type="GO" id="GO:0000155">
    <property type="term" value="F:phosphorelay sensor kinase activity"/>
    <property type="evidence" value="ECO:0007669"/>
    <property type="project" value="InterPro"/>
</dbReference>
<keyword evidence="7 15" id="KW-0418">Kinase</keyword>
<feature type="transmembrane region" description="Helical" evidence="12">
    <location>
        <begin position="405"/>
        <end position="425"/>
    </location>
</feature>
<evidence type="ECO:0000256" key="6">
    <source>
        <dbReference type="ARBA" id="ARBA00022741"/>
    </source>
</evidence>
<sequence length="1076" mass="119063">MDSDGFESFTRFFRQWLLTDRVRLEVCWKGERNLRSRKRCNGTMKTGWRKWLALLLGLAVIAGAGGWVFADTKRAERDPRAVDGVLDLTQRPMHENGPVRLNGRWAFYWNELLPAAEGGSESRTQPIFAEVPGEWGELGLPGRGYATYRLVVLTQGDAGTLSLHIPAIAPAYRILVDGRVIAETGVVSSDRTAVRAAYRPQTVSFEPAGPSFELAIQAANELYPRSGIWFSLTLGSESSMLALKERTEYAEMAVFGGCALLGLYQIALFLMRRSERSTLYFGLCCLLGALRIGTVGEMYIVRLDPDVDIRLLIHLEYLTYYGGVTAALLFVRELYPDEFRPAAIRLLAGIGCAYIGTVLLLPTEWFTRFLESYNYVSLASLAYILYGFARAFWRNREGAALQLTGWLIFVAAALHDILYSSGYAVWTDVQLVPYGFIALVFIEAMELARRFTNAYRIIGRMSEQLIASNRMKDEFLANTSHELKTPLHGIINLSTALAEEKSGPLNAYQREQLEAVVSVARRMSNLINDILDWSRLKNTGIQLECGPVDIRAVVSAQQEVFRHYIGDKPVELRFDWPDTLPAVHADESRLLQIAYNLIGNAIKFTPEGEVSVSARSEGGMVHLAVSDTGIGIEADKLETIFQSFEQVGTSVAREYGGAGLGLGIARRLVELHGGRISVKSQVGVGSVFTVTLPVSEAGGVRGNPLRPSEGDRPAAVRPVANADKALAAPTGTDGGARKERVILAVDDDPINLRVLQALLADEPYELVAASSGREAIETLERLGGKVGLVILDVMMPGQSGYETCRQIRHRYPLSELPILLTTVRSEPTDVMVGFEVGANDYLTKPFQAYELRARARTLLEMKRSAEDAVRSELAFLQAQIKPHFLYNALNTIMTFSLEDPQTTHDLLLNLSRYLRGSFDFKSKDRLVSLRKELELAEAYLRIERARFGARLRVRFEIDVGVECMLPPLTLQPLVENAVRHGITKREDGGTVTIRASAEPGFTTLTVEDNGPGMPEWARTIGSAEPNGRTGVGLRNIHQRMTRLYGTGIEIESGVDGGTKITIRIPQALDETKEASR</sequence>
<dbReference type="SUPFAM" id="SSF52172">
    <property type="entry name" value="CheY-like"/>
    <property type="match status" value="1"/>
</dbReference>
<comment type="similarity">
    <text evidence="2">In the N-terminal section; belongs to the phytochrome family.</text>
</comment>
<feature type="modified residue" description="4-aspartylphosphate" evidence="11">
    <location>
        <position position="792"/>
    </location>
</feature>
<dbReference type="InterPro" id="IPR005467">
    <property type="entry name" value="His_kinase_dom"/>
</dbReference>
<proteinExistence type="inferred from homology"/>
<comment type="catalytic activity">
    <reaction evidence="1">
        <text>ATP + protein L-histidine = ADP + protein N-phospho-L-histidine.</text>
        <dbReference type="EC" id="2.7.13.3"/>
    </reaction>
</comment>
<keyword evidence="12" id="KW-0472">Membrane</keyword>
<dbReference type="CDD" id="cd16922">
    <property type="entry name" value="HATPase_EvgS-ArcB-TorS-like"/>
    <property type="match status" value="1"/>
</dbReference>
<dbReference type="InterPro" id="IPR011623">
    <property type="entry name" value="7TMR_DISM_rcpt_extracell_dom1"/>
</dbReference>
<evidence type="ECO:0000259" key="14">
    <source>
        <dbReference type="PROSITE" id="PS50110"/>
    </source>
</evidence>
<evidence type="ECO:0000256" key="11">
    <source>
        <dbReference type="PROSITE-ProRule" id="PRU00169"/>
    </source>
</evidence>
<dbReference type="GO" id="GO:0009927">
    <property type="term" value="F:histidine phosphotransfer kinase activity"/>
    <property type="evidence" value="ECO:0007669"/>
    <property type="project" value="TreeGrafter"/>
</dbReference>
<dbReference type="GO" id="GO:0005524">
    <property type="term" value="F:ATP binding"/>
    <property type="evidence" value="ECO:0007669"/>
    <property type="project" value="UniProtKB-KW"/>
</dbReference>
<evidence type="ECO:0000313" key="15">
    <source>
        <dbReference type="EMBL" id="PYI56336.1"/>
    </source>
</evidence>
<dbReference type="PANTHER" id="PTHR43047:SF72">
    <property type="entry name" value="OSMOSENSING HISTIDINE PROTEIN KINASE SLN1"/>
    <property type="match status" value="1"/>
</dbReference>
<evidence type="ECO:0000256" key="4">
    <source>
        <dbReference type="ARBA" id="ARBA00022553"/>
    </source>
</evidence>
<dbReference type="EMBL" id="QJVJ01000002">
    <property type="protein sequence ID" value="PYI56336.1"/>
    <property type="molecule type" value="Genomic_DNA"/>
</dbReference>
<organism evidence="15 16">
    <name type="scientific">Paenibacillus flagellatus</name>
    <dbReference type="NCBI Taxonomy" id="2211139"/>
    <lineage>
        <taxon>Bacteria</taxon>
        <taxon>Bacillati</taxon>
        <taxon>Bacillota</taxon>
        <taxon>Bacilli</taxon>
        <taxon>Bacillales</taxon>
        <taxon>Paenibacillaceae</taxon>
        <taxon>Paenibacillus</taxon>
    </lineage>
</organism>
<dbReference type="AlphaFoldDB" id="A0A2V5L101"/>
<comment type="caution">
    <text evidence="15">The sequence shown here is derived from an EMBL/GenBank/DDBJ whole genome shotgun (WGS) entry which is preliminary data.</text>
</comment>
<evidence type="ECO:0000256" key="2">
    <source>
        <dbReference type="ARBA" id="ARBA00006402"/>
    </source>
</evidence>
<keyword evidence="8" id="KW-0067">ATP-binding</keyword>
<dbReference type="InterPro" id="IPR004358">
    <property type="entry name" value="Sig_transdc_His_kin-like_C"/>
</dbReference>
<dbReference type="Gene3D" id="3.40.50.2300">
    <property type="match status" value="1"/>
</dbReference>
<evidence type="ECO:0000256" key="7">
    <source>
        <dbReference type="ARBA" id="ARBA00022777"/>
    </source>
</evidence>
<dbReference type="InterPro" id="IPR036097">
    <property type="entry name" value="HisK_dim/P_sf"/>
</dbReference>
<dbReference type="EC" id="2.7.13.3" evidence="3"/>
<keyword evidence="5" id="KW-0808">Transferase</keyword>
<dbReference type="PANTHER" id="PTHR43047">
    <property type="entry name" value="TWO-COMPONENT HISTIDINE PROTEIN KINASE"/>
    <property type="match status" value="1"/>
</dbReference>
<protein>
    <recommendedName>
        <fullName evidence="10">Circadian input-output histidine kinase CikA</fullName>
        <ecNumber evidence="3">2.7.13.3</ecNumber>
    </recommendedName>
</protein>
<evidence type="ECO:0000256" key="10">
    <source>
        <dbReference type="ARBA" id="ARBA00074306"/>
    </source>
</evidence>
<keyword evidence="9" id="KW-0902">Two-component regulatory system</keyword>
<reference evidence="15 16" key="1">
    <citation type="submission" date="2018-05" db="EMBL/GenBank/DDBJ databases">
        <title>Paenibacillus flagellatus sp. nov., isolated from selenium mineral soil.</title>
        <authorList>
            <person name="Dai X."/>
        </authorList>
    </citation>
    <scope>NUCLEOTIDE SEQUENCE [LARGE SCALE GENOMIC DNA]</scope>
    <source>
        <strain evidence="15 16">DXL2</strain>
    </source>
</reference>
<dbReference type="GO" id="GO:0005886">
    <property type="term" value="C:plasma membrane"/>
    <property type="evidence" value="ECO:0007669"/>
    <property type="project" value="TreeGrafter"/>
</dbReference>
<evidence type="ECO:0000313" key="16">
    <source>
        <dbReference type="Proteomes" id="UP000247476"/>
    </source>
</evidence>
<keyword evidence="16" id="KW-1185">Reference proteome</keyword>
<dbReference type="SUPFAM" id="SSF55874">
    <property type="entry name" value="ATPase domain of HSP90 chaperone/DNA topoisomerase II/histidine kinase"/>
    <property type="match status" value="2"/>
</dbReference>
<keyword evidence="6" id="KW-0547">Nucleotide-binding</keyword>
<dbReference type="PROSITE" id="PS50109">
    <property type="entry name" value="HIS_KIN"/>
    <property type="match status" value="1"/>
</dbReference>
<dbReference type="PROSITE" id="PS50110">
    <property type="entry name" value="RESPONSE_REGULATORY"/>
    <property type="match status" value="1"/>
</dbReference>
<evidence type="ECO:0000259" key="13">
    <source>
        <dbReference type="PROSITE" id="PS50109"/>
    </source>
</evidence>
<keyword evidence="4 11" id="KW-0597">Phosphoprotein</keyword>
<dbReference type="SMART" id="SM00387">
    <property type="entry name" value="HATPase_c"/>
    <property type="match status" value="2"/>
</dbReference>
<dbReference type="InterPro" id="IPR036890">
    <property type="entry name" value="HATPase_C_sf"/>
</dbReference>
<feature type="transmembrane region" description="Helical" evidence="12">
    <location>
        <begin position="278"/>
        <end position="300"/>
    </location>
</feature>
<feature type="transmembrane region" description="Helical" evidence="12">
    <location>
        <begin position="312"/>
        <end position="331"/>
    </location>
</feature>
<feature type="transmembrane region" description="Helical" evidence="12">
    <location>
        <begin position="51"/>
        <end position="70"/>
    </location>
</feature>
<dbReference type="Pfam" id="PF00072">
    <property type="entry name" value="Response_reg"/>
    <property type="match status" value="1"/>
</dbReference>
<name>A0A2V5L101_9BACL</name>
<keyword evidence="12" id="KW-1133">Transmembrane helix</keyword>
<dbReference type="Gene3D" id="1.10.287.130">
    <property type="match status" value="1"/>
</dbReference>
<dbReference type="PRINTS" id="PR00344">
    <property type="entry name" value="BCTRLSENSOR"/>
</dbReference>
<feature type="transmembrane region" description="Helical" evidence="12">
    <location>
        <begin position="373"/>
        <end position="393"/>
    </location>
</feature>
<dbReference type="CDD" id="cd17574">
    <property type="entry name" value="REC_OmpR"/>
    <property type="match status" value="1"/>
</dbReference>
<dbReference type="InterPro" id="IPR010559">
    <property type="entry name" value="Sig_transdc_His_kin_internal"/>
</dbReference>
<dbReference type="Gene3D" id="3.30.565.10">
    <property type="entry name" value="Histidine kinase-like ATPase, C-terminal domain"/>
    <property type="match status" value="2"/>
</dbReference>
<dbReference type="Pfam" id="PF06580">
    <property type="entry name" value="His_kinase"/>
    <property type="match status" value="1"/>
</dbReference>
<dbReference type="Pfam" id="PF02518">
    <property type="entry name" value="HATPase_c"/>
    <property type="match status" value="2"/>
</dbReference>
<evidence type="ECO:0000256" key="12">
    <source>
        <dbReference type="SAM" id="Phobius"/>
    </source>
</evidence>
<evidence type="ECO:0000256" key="8">
    <source>
        <dbReference type="ARBA" id="ARBA00022840"/>
    </source>
</evidence>